<comment type="caution">
    <text evidence="4">The sequence shown here is derived from an EMBL/GenBank/DDBJ whole genome shotgun (WGS) entry which is preliminary data.</text>
</comment>
<keyword evidence="2" id="KW-0175">Coiled coil</keyword>
<feature type="compositionally biased region" description="Polar residues" evidence="3">
    <location>
        <begin position="52"/>
        <end position="71"/>
    </location>
</feature>
<evidence type="ECO:0000256" key="1">
    <source>
        <dbReference type="RuleBase" id="RU367018"/>
    </source>
</evidence>
<dbReference type="InterPro" id="IPR031052">
    <property type="entry name" value="FHY3/FAR1"/>
</dbReference>
<organism evidence="4 5">
    <name type="scientific">Eleusine coracana subsp. coracana</name>
    <dbReference type="NCBI Taxonomy" id="191504"/>
    <lineage>
        <taxon>Eukaryota</taxon>
        <taxon>Viridiplantae</taxon>
        <taxon>Streptophyta</taxon>
        <taxon>Embryophyta</taxon>
        <taxon>Tracheophyta</taxon>
        <taxon>Spermatophyta</taxon>
        <taxon>Magnoliopsida</taxon>
        <taxon>Liliopsida</taxon>
        <taxon>Poales</taxon>
        <taxon>Poaceae</taxon>
        <taxon>PACMAD clade</taxon>
        <taxon>Chloridoideae</taxon>
        <taxon>Cynodonteae</taxon>
        <taxon>Eleusininae</taxon>
        <taxon>Eleusine</taxon>
    </lineage>
</organism>
<dbReference type="AlphaFoldDB" id="A0AAV5CZ02"/>
<keyword evidence="1" id="KW-0479">Metal-binding</keyword>
<protein>
    <recommendedName>
        <fullName evidence="1">Protein FAR1-RELATED SEQUENCE</fullName>
    </recommendedName>
</protein>
<feature type="region of interest" description="Disordered" evidence="3">
    <location>
        <begin position="1"/>
        <end position="77"/>
    </location>
</feature>
<reference evidence="4" key="1">
    <citation type="journal article" date="2018" name="DNA Res.">
        <title>Multiple hybrid de novo genome assembly of finger millet, an orphan allotetraploid crop.</title>
        <authorList>
            <person name="Hatakeyama M."/>
            <person name="Aluri S."/>
            <person name="Balachadran M.T."/>
            <person name="Sivarajan S.R."/>
            <person name="Patrignani A."/>
            <person name="Gruter S."/>
            <person name="Poveda L."/>
            <person name="Shimizu-Inatsugi R."/>
            <person name="Baeten J."/>
            <person name="Francoijs K.J."/>
            <person name="Nataraja K.N."/>
            <person name="Reddy Y.A.N."/>
            <person name="Phadnis S."/>
            <person name="Ravikumar R.L."/>
            <person name="Schlapbach R."/>
            <person name="Sreeman S.M."/>
            <person name="Shimizu K.K."/>
        </authorList>
    </citation>
    <scope>NUCLEOTIDE SEQUENCE</scope>
</reference>
<dbReference type="GO" id="GO:0006355">
    <property type="term" value="P:regulation of DNA-templated transcription"/>
    <property type="evidence" value="ECO:0007669"/>
    <property type="project" value="UniProtKB-UniRule"/>
</dbReference>
<keyword evidence="5" id="KW-1185">Reference proteome</keyword>
<comment type="subcellular location">
    <subcellularLocation>
        <location evidence="1">Nucleus</location>
    </subcellularLocation>
</comment>
<keyword evidence="1" id="KW-0862">Zinc</keyword>
<dbReference type="GO" id="GO:0005634">
    <property type="term" value="C:nucleus"/>
    <property type="evidence" value="ECO:0007669"/>
    <property type="project" value="UniProtKB-SubCell"/>
</dbReference>
<dbReference type="GO" id="GO:0008270">
    <property type="term" value="F:zinc ion binding"/>
    <property type="evidence" value="ECO:0007669"/>
    <property type="project" value="UniProtKB-UniRule"/>
</dbReference>
<reference evidence="4" key="2">
    <citation type="submission" date="2021-12" db="EMBL/GenBank/DDBJ databases">
        <title>Resequencing data analysis of finger millet.</title>
        <authorList>
            <person name="Hatakeyama M."/>
            <person name="Aluri S."/>
            <person name="Balachadran M.T."/>
            <person name="Sivarajan S.R."/>
            <person name="Poveda L."/>
            <person name="Shimizu-Inatsugi R."/>
            <person name="Schlapbach R."/>
            <person name="Sreeman S.M."/>
            <person name="Shimizu K.K."/>
        </authorList>
    </citation>
    <scope>NUCLEOTIDE SEQUENCE</scope>
</reference>
<evidence type="ECO:0000256" key="3">
    <source>
        <dbReference type="SAM" id="MobiDB-lite"/>
    </source>
</evidence>
<accession>A0AAV5CZ02</accession>
<dbReference type="EMBL" id="BQKI01000009">
    <property type="protein sequence ID" value="GJN03127.1"/>
    <property type="molecule type" value="Genomic_DNA"/>
</dbReference>
<sequence>MACHQAPDSPEYYTVPCSAPDTSPRPTPPTTTTAPSLPHEASPDLGRPNLRTPPSSINPQEMTMPDPQQTFSHDRDESGRITQVTIVRVVHEHTHPLTRSVPVVQNMECHKNRDGSIMELVDTMQTASVRPSIVRNMLSEIHGGEHLVPLTSRDLQSRWHILRKHHEALNALDANYEGLREDLESAINHPLTVDEFESCWAAMLDKYLLHENHTLAALYDLRTK</sequence>
<comment type="similarity">
    <text evidence="1">Belongs to the FHY3/FAR1 family.</text>
</comment>
<comment type="function">
    <text evidence="1">Putative transcription activator involved in regulating light control of development.</text>
</comment>
<gene>
    <name evidence="4" type="primary">ga20536</name>
    <name evidence="4" type="ORF">PR202_ga20536</name>
</gene>
<evidence type="ECO:0000256" key="2">
    <source>
        <dbReference type="SAM" id="Coils"/>
    </source>
</evidence>
<dbReference type="PANTHER" id="PTHR31669:SF217">
    <property type="entry name" value="PROTEIN FAR1-RELATED SEQUENCE"/>
    <property type="match status" value="1"/>
</dbReference>
<dbReference type="Proteomes" id="UP001054889">
    <property type="component" value="Unassembled WGS sequence"/>
</dbReference>
<proteinExistence type="inferred from homology"/>
<evidence type="ECO:0000313" key="4">
    <source>
        <dbReference type="EMBL" id="GJN03127.1"/>
    </source>
</evidence>
<keyword evidence="1" id="KW-0863">Zinc-finger</keyword>
<evidence type="ECO:0000313" key="5">
    <source>
        <dbReference type="Proteomes" id="UP001054889"/>
    </source>
</evidence>
<dbReference type="PANTHER" id="PTHR31669">
    <property type="entry name" value="PROTEIN FAR1-RELATED SEQUENCE 10-RELATED"/>
    <property type="match status" value="1"/>
</dbReference>
<feature type="coiled-coil region" evidence="2">
    <location>
        <begin position="162"/>
        <end position="189"/>
    </location>
</feature>
<name>A0AAV5CZ02_ELECO</name>
<keyword evidence="1" id="KW-0539">Nucleus</keyword>